<dbReference type="SUPFAM" id="SSF144232">
    <property type="entry name" value="HIT/MYND zinc finger-like"/>
    <property type="match status" value="1"/>
</dbReference>
<dbReference type="PROSITE" id="PS01360">
    <property type="entry name" value="ZF_MYND_1"/>
    <property type="match status" value="1"/>
</dbReference>
<keyword evidence="3" id="KW-0862">Zinc</keyword>
<keyword evidence="7" id="KW-1185">Reference proteome</keyword>
<sequence>MAMAAEYVKKIKEHLDCFGRNNILWAAMDEGLDILDMNGAAPQQLCADATNNDWGAYDRLPAAQQQKWDRMSSARNKKSLSFWVNYFKPISLHLDKSKDVLMFALIKAYPRDVVPEADLEDQVYGNVDRIDFSSLWCILIAFQALMSQMAQFPHYDDQLSVCILKIFAEPKWYDQGGFRLRSCAARLFAHALPSGAFMKMWTRILVGHPEVMRPWPSDKILASVACIGETISMHHSAAYGRQIWDAYSVLLASPHIAPDIKGLILTQTRYNFVGFKIALPKLFSVSKDIIDSRRNAPELGLEEVDVAMLWLTLAEERRMRWTKAEETWLKEVLPPLDFKWKRRLTKVKSTVSSSPNVISSKDVFCAWCLEKSANAKLCSRCKGPSYCDTSCQREAWRAHHKQVCTDDVNQFRE</sequence>
<evidence type="ECO:0000313" key="6">
    <source>
        <dbReference type="EMBL" id="KAF7359145.1"/>
    </source>
</evidence>
<reference evidence="6" key="1">
    <citation type="submission" date="2020-05" db="EMBL/GenBank/DDBJ databases">
        <title>Mycena genomes resolve the evolution of fungal bioluminescence.</title>
        <authorList>
            <person name="Tsai I.J."/>
        </authorList>
    </citation>
    <scope>NUCLEOTIDE SEQUENCE</scope>
    <source>
        <strain evidence="6">160909Yilan</strain>
    </source>
</reference>
<comment type="caution">
    <text evidence="6">The sequence shown here is derived from an EMBL/GenBank/DDBJ whole genome shotgun (WGS) entry which is preliminary data.</text>
</comment>
<feature type="domain" description="MYND-type" evidence="5">
    <location>
        <begin position="365"/>
        <end position="404"/>
    </location>
</feature>
<gene>
    <name evidence="6" type="ORF">MSAN_01256100</name>
</gene>
<proteinExistence type="predicted"/>
<dbReference type="InterPro" id="IPR002893">
    <property type="entry name" value="Znf_MYND"/>
</dbReference>
<dbReference type="Gene3D" id="6.10.140.2220">
    <property type="match status" value="1"/>
</dbReference>
<dbReference type="PROSITE" id="PS50865">
    <property type="entry name" value="ZF_MYND_2"/>
    <property type="match status" value="1"/>
</dbReference>
<protein>
    <recommendedName>
        <fullName evidence="5">MYND-type domain-containing protein</fullName>
    </recommendedName>
</protein>
<evidence type="ECO:0000256" key="3">
    <source>
        <dbReference type="ARBA" id="ARBA00022833"/>
    </source>
</evidence>
<dbReference type="OrthoDB" id="265717at2759"/>
<dbReference type="AlphaFoldDB" id="A0A8H6YDL4"/>
<dbReference type="Proteomes" id="UP000623467">
    <property type="component" value="Unassembled WGS sequence"/>
</dbReference>
<evidence type="ECO:0000313" key="7">
    <source>
        <dbReference type="Proteomes" id="UP000623467"/>
    </source>
</evidence>
<organism evidence="6 7">
    <name type="scientific">Mycena sanguinolenta</name>
    <dbReference type="NCBI Taxonomy" id="230812"/>
    <lineage>
        <taxon>Eukaryota</taxon>
        <taxon>Fungi</taxon>
        <taxon>Dikarya</taxon>
        <taxon>Basidiomycota</taxon>
        <taxon>Agaricomycotina</taxon>
        <taxon>Agaricomycetes</taxon>
        <taxon>Agaricomycetidae</taxon>
        <taxon>Agaricales</taxon>
        <taxon>Marasmiineae</taxon>
        <taxon>Mycenaceae</taxon>
        <taxon>Mycena</taxon>
    </lineage>
</organism>
<keyword evidence="2 4" id="KW-0863">Zinc-finger</keyword>
<dbReference type="Pfam" id="PF01753">
    <property type="entry name" value="zf-MYND"/>
    <property type="match status" value="1"/>
</dbReference>
<evidence type="ECO:0000256" key="2">
    <source>
        <dbReference type="ARBA" id="ARBA00022771"/>
    </source>
</evidence>
<name>A0A8H6YDL4_9AGAR</name>
<evidence type="ECO:0000259" key="5">
    <source>
        <dbReference type="PROSITE" id="PS50865"/>
    </source>
</evidence>
<accession>A0A8H6YDL4</accession>
<evidence type="ECO:0000256" key="4">
    <source>
        <dbReference type="PROSITE-ProRule" id="PRU00134"/>
    </source>
</evidence>
<keyword evidence="1" id="KW-0479">Metal-binding</keyword>
<dbReference type="EMBL" id="JACAZH010000009">
    <property type="protein sequence ID" value="KAF7359145.1"/>
    <property type="molecule type" value="Genomic_DNA"/>
</dbReference>
<evidence type="ECO:0000256" key="1">
    <source>
        <dbReference type="ARBA" id="ARBA00022723"/>
    </source>
</evidence>
<dbReference type="GO" id="GO:0008270">
    <property type="term" value="F:zinc ion binding"/>
    <property type="evidence" value="ECO:0007669"/>
    <property type="project" value="UniProtKB-KW"/>
</dbReference>